<comment type="caution">
    <text evidence="2">The sequence shown here is derived from an EMBL/GenBank/DDBJ whole genome shotgun (WGS) entry which is preliminary data.</text>
</comment>
<keyword evidence="3" id="KW-1185">Reference proteome</keyword>
<organism evidence="2 3">
    <name type="scientific">Mycobacterium aquaticum</name>
    <dbReference type="NCBI Taxonomy" id="1927124"/>
    <lineage>
        <taxon>Bacteria</taxon>
        <taxon>Bacillati</taxon>
        <taxon>Actinomycetota</taxon>
        <taxon>Actinomycetes</taxon>
        <taxon>Mycobacteriales</taxon>
        <taxon>Mycobacteriaceae</taxon>
        <taxon>Mycobacterium</taxon>
    </lineage>
</organism>
<dbReference type="AlphaFoldDB" id="A0A1X0B0V5"/>
<evidence type="ECO:0000313" key="3">
    <source>
        <dbReference type="Proteomes" id="UP000192448"/>
    </source>
</evidence>
<dbReference type="Pfam" id="PF11154">
    <property type="entry name" value="DUF2934"/>
    <property type="match status" value="1"/>
</dbReference>
<gene>
    <name evidence="2" type="ORF">BST13_12970</name>
</gene>
<evidence type="ECO:0000256" key="1">
    <source>
        <dbReference type="SAM" id="MobiDB-lite"/>
    </source>
</evidence>
<dbReference type="Proteomes" id="UP000192448">
    <property type="component" value="Unassembled WGS sequence"/>
</dbReference>
<evidence type="ECO:0008006" key="4">
    <source>
        <dbReference type="Google" id="ProtNLM"/>
    </source>
</evidence>
<proteinExistence type="predicted"/>
<dbReference type="EMBL" id="MVHF01000010">
    <property type="protein sequence ID" value="ORA35991.1"/>
    <property type="molecule type" value="Genomic_DNA"/>
</dbReference>
<feature type="region of interest" description="Disordered" evidence="1">
    <location>
        <begin position="1"/>
        <end position="46"/>
    </location>
</feature>
<sequence>MAAKETFTGAGTAKPAARRAPSKRTVAQENKPARTKKPPAGRATAKAKLPSLTHEMIAERAYHISRSEVRGTDEENWYRAEAELRQGS</sequence>
<dbReference type="InterPro" id="IPR021327">
    <property type="entry name" value="DUF2934"/>
</dbReference>
<evidence type="ECO:0000313" key="2">
    <source>
        <dbReference type="EMBL" id="ORA35991.1"/>
    </source>
</evidence>
<name>A0A1X0B0V5_9MYCO</name>
<reference evidence="2 3" key="1">
    <citation type="submission" date="2017-02" db="EMBL/GenBank/DDBJ databases">
        <title>The new phylogeny of genus Mycobacterium.</title>
        <authorList>
            <person name="Tortoli E."/>
            <person name="Trovato A."/>
            <person name="Cirillo D.M."/>
        </authorList>
    </citation>
    <scope>NUCLEOTIDE SEQUENCE [LARGE SCALE GENOMIC DNA]</scope>
    <source>
        <strain evidence="2 3">RW6</strain>
    </source>
</reference>
<dbReference type="STRING" id="1927124.BST13_12970"/>
<protein>
    <recommendedName>
        <fullName evidence="4">DUF2934 domain-containing protein</fullName>
    </recommendedName>
</protein>
<accession>A0A1X0B0V5</accession>